<evidence type="ECO:0000256" key="1">
    <source>
        <dbReference type="ARBA" id="ARBA00006484"/>
    </source>
</evidence>
<accession>A0A8H7W6M6</accession>
<comment type="similarity">
    <text evidence="1">Belongs to the short-chain dehydrogenases/reductases (SDR) family.</text>
</comment>
<gene>
    <name evidence="3" type="ORF">IFR04_007772</name>
</gene>
<dbReference type="Gene3D" id="3.40.50.720">
    <property type="entry name" value="NAD(P)-binding Rossmann-like Domain"/>
    <property type="match status" value="1"/>
</dbReference>
<dbReference type="PANTHER" id="PTHR24320">
    <property type="entry name" value="RETINOL DEHYDROGENASE"/>
    <property type="match status" value="1"/>
</dbReference>
<protein>
    <recommendedName>
        <fullName evidence="5">NAD(P)-binding protein</fullName>
    </recommendedName>
</protein>
<reference evidence="3" key="1">
    <citation type="submission" date="2021-02" db="EMBL/GenBank/DDBJ databases">
        <title>Genome sequence Cadophora malorum strain M34.</title>
        <authorList>
            <person name="Stefanovic E."/>
            <person name="Vu D."/>
            <person name="Scully C."/>
            <person name="Dijksterhuis J."/>
            <person name="Roader J."/>
            <person name="Houbraken J."/>
        </authorList>
    </citation>
    <scope>NUCLEOTIDE SEQUENCE</scope>
    <source>
        <strain evidence="3">M34</strain>
    </source>
</reference>
<dbReference type="OrthoDB" id="191139at2759"/>
<organism evidence="3 4">
    <name type="scientific">Cadophora malorum</name>
    <dbReference type="NCBI Taxonomy" id="108018"/>
    <lineage>
        <taxon>Eukaryota</taxon>
        <taxon>Fungi</taxon>
        <taxon>Dikarya</taxon>
        <taxon>Ascomycota</taxon>
        <taxon>Pezizomycotina</taxon>
        <taxon>Leotiomycetes</taxon>
        <taxon>Helotiales</taxon>
        <taxon>Ploettnerulaceae</taxon>
        <taxon>Cadophora</taxon>
    </lineage>
</organism>
<dbReference type="InterPro" id="IPR036291">
    <property type="entry name" value="NAD(P)-bd_dom_sf"/>
</dbReference>
<dbReference type="EMBL" id="JAFJYH010000113">
    <property type="protein sequence ID" value="KAG4419080.1"/>
    <property type="molecule type" value="Genomic_DNA"/>
</dbReference>
<name>A0A8H7W6M6_9HELO</name>
<dbReference type="Proteomes" id="UP000664132">
    <property type="component" value="Unassembled WGS sequence"/>
</dbReference>
<evidence type="ECO:0000313" key="4">
    <source>
        <dbReference type="Proteomes" id="UP000664132"/>
    </source>
</evidence>
<dbReference type="Pfam" id="PF00106">
    <property type="entry name" value="adh_short"/>
    <property type="match status" value="1"/>
</dbReference>
<dbReference type="SUPFAM" id="SSF51735">
    <property type="entry name" value="NAD(P)-binding Rossmann-fold domains"/>
    <property type="match status" value="1"/>
</dbReference>
<dbReference type="PANTHER" id="PTHR24320:SF283">
    <property type="entry name" value="RETINOL DEHYDROGENASE 11"/>
    <property type="match status" value="1"/>
</dbReference>
<keyword evidence="4" id="KW-1185">Reference proteome</keyword>
<dbReference type="GO" id="GO:0016491">
    <property type="term" value="F:oxidoreductase activity"/>
    <property type="evidence" value="ECO:0007669"/>
    <property type="project" value="UniProtKB-KW"/>
</dbReference>
<dbReference type="AlphaFoldDB" id="A0A8H7W6M6"/>
<dbReference type="InterPro" id="IPR002347">
    <property type="entry name" value="SDR_fam"/>
</dbReference>
<keyword evidence="2" id="KW-0560">Oxidoreductase</keyword>
<comment type="caution">
    <text evidence="3">The sequence shown here is derived from an EMBL/GenBank/DDBJ whole genome shotgun (WGS) entry which is preliminary data.</text>
</comment>
<sequence>MTRWSFSSTGDEVVSAFKDRVQGKTILITGPSIGGIGAQTVLTLSSGLPAHLILTGRSLQKIQPVIDTIISSHPSMKTTFIPCDLASQAPVRDAAKQINDLVERIDILICNAAIMACPYEKSVDGVESQFATNHLGHFLLVNLLRGKLMGRGTRVVVVGSSAYAHGGVRFEDWNFEDGKSYNEWEAYGQSKTANMLFAKSLARKMEKSGGFAFSLNPGSIRSNLQVHMLSNKAILADGLARMVASEAKEGRIFVREPQKTLEQGCATTLIAALDPELEEFSGEYLNNGDVSKLKVREYASNLENQEKLWRLSEDLVGEEFDW</sequence>
<evidence type="ECO:0008006" key="5">
    <source>
        <dbReference type="Google" id="ProtNLM"/>
    </source>
</evidence>
<proteinExistence type="inferred from homology"/>
<evidence type="ECO:0000256" key="2">
    <source>
        <dbReference type="ARBA" id="ARBA00023002"/>
    </source>
</evidence>
<evidence type="ECO:0000313" key="3">
    <source>
        <dbReference type="EMBL" id="KAG4419080.1"/>
    </source>
</evidence>